<feature type="compositionally biased region" description="Polar residues" evidence="5">
    <location>
        <begin position="981"/>
        <end position="1000"/>
    </location>
</feature>
<feature type="region of interest" description="Disordered" evidence="5">
    <location>
        <begin position="735"/>
        <end position="784"/>
    </location>
</feature>
<feature type="compositionally biased region" description="Low complexity" evidence="5">
    <location>
        <begin position="458"/>
        <end position="471"/>
    </location>
</feature>
<feature type="region of interest" description="Disordered" evidence="5">
    <location>
        <begin position="200"/>
        <end position="228"/>
    </location>
</feature>
<dbReference type="STRING" id="6573.A0A210QSX2"/>
<feature type="compositionally biased region" description="Basic and acidic residues" evidence="5">
    <location>
        <begin position="572"/>
        <end position="602"/>
    </location>
</feature>
<dbReference type="EMBL" id="NEDP02002059">
    <property type="protein sequence ID" value="OWF51867.1"/>
    <property type="molecule type" value="Genomic_DNA"/>
</dbReference>
<feature type="region of interest" description="Disordered" evidence="5">
    <location>
        <begin position="943"/>
        <end position="1038"/>
    </location>
</feature>
<feature type="compositionally biased region" description="Acidic residues" evidence="5">
    <location>
        <begin position="1020"/>
        <end position="1036"/>
    </location>
</feature>
<evidence type="ECO:0000313" key="8">
    <source>
        <dbReference type="EMBL" id="OWF51867.1"/>
    </source>
</evidence>
<evidence type="ECO:0000256" key="4">
    <source>
        <dbReference type="PROSITE-ProRule" id="PRU00207"/>
    </source>
</evidence>
<evidence type="ECO:0000256" key="3">
    <source>
        <dbReference type="ARBA" id="ARBA00022833"/>
    </source>
</evidence>
<dbReference type="GO" id="GO:0008270">
    <property type="term" value="F:zinc ion binding"/>
    <property type="evidence" value="ECO:0007669"/>
    <property type="project" value="UniProtKB-KW"/>
</dbReference>
<feature type="compositionally biased region" description="Low complexity" evidence="5">
    <location>
        <begin position="519"/>
        <end position="531"/>
    </location>
</feature>
<keyword evidence="9" id="KW-1185">Reference proteome</keyword>
<evidence type="ECO:0000256" key="5">
    <source>
        <dbReference type="SAM" id="MobiDB-lite"/>
    </source>
</evidence>
<evidence type="ECO:0000259" key="6">
    <source>
        <dbReference type="PROSITE" id="PS50089"/>
    </source>
</evidence>
<feature type="region of interest" description="Disordered" evidence="5">
    <location>
        <begin position="329"/>
        <end position="554"/>
    </location>
</feature>
<feature type="domain" description="RING-type" evidence="6">
    <location>
        <begin position="19"/>
        <end position="57"/>
    </location>
</feature>
<dbReference type="InterPro" id="IPR013083">
    <property type="entry name" value="Znf_RING/FYVE/PHD"/>
</dbReference>
<evidence type="ECO:0000259" key="7">
    <source>
        <dbReference type="PROSITE" id="PS50145"/>
    </source>
</evidence>
<feature type="region of interest" description="Disordered" evidence="5">
    <location>
        <begin position="570"/>
        <end position="637"/>
    </location>
</feature>
<evidence type="ECO:0000313" key="9">
    <source>
        <dbReference type="Proteomes" id="UP000242188"/>
    </source>
</evidence>
<feature type="compositionally biased region" description="Low complexity" evidence="5">
    <location>
        <begin position="210"/>
        <end position="226"/>
    </location>
</feature>
<keyword evidence="3 4" id="KW-0862">Zinc</keyword>
<feature type="domain" description="TRAF-type" evidence="7">
    <location>
        <begin position="101"/>
        <end position="146"/>
    </location>
</feature>
<reference evidence="8 9" key="1">
    <citation type="journal article" date="2017" name="Nat. Ecol. Evol.">
        <title>Scallop genome provides insights into evolution of bilaterian karyotype and development.</title>
        <authorList>
            <person name="Wang S."/>
            <person name="Zhang J."/>
            <person name="Jiao W."/>
            <person name="Li J."/>
            <person name="Xun X."/>
            <person name="Sun Y."/>
            <person name="Guo X."/>
            <person name="Huan P."/>
            <person name="Dong B."/>
            <person name="Zhang L."/>
            <person name="Hu X."/>
            <person name="Sun X."/>
            <person name="Wang J."/>
            <person name="Zhao C."/>
            <person name="Wang Y."/>
            <person name="Wang D."/>
            <person name="Huang X."/>
            <person name="Wang R."/>
            <person name="Lv J."/>
            <person name="Li Y."/>
            <person name="Zhang Z."/>
            <person name="Liu B."/>
            <person name="Lu W."/>
            <person name="Hui Y."/>
            <person name="Liang J."/>
            <person name="Zhou Z."/>
            <person name="Hou R."/>
            <person name="Li X."/>
            <person name="Liu Y."/>
            <person name="Li H."/>
            <person name="Ning X."/>
            <person name="Lin Y."/>
            <person name="Zhao L."/>
            <person name="Xing Q."/>
            <person name="Dou J."/>
            <person name="Li Y."/>
            <person name="Mao J."/>
            <person name="Guo H."/>
            <person name="Dou H."/>
            <person name="Li T."/>
            <person name="Mu C."/>
            <person name="Jiang W."/>
            <person name="Fu Q."/>
            <person name="Fu X."/>
            <person name="Miao Y."/>
            <person name="Liu J."/>
            <person name="Yu Q."/>
            <person name="Li R."/>
            <person name="Liao H."/>
            <person name="Li X."/>
            <person name="Kong Y."/>
            <person name="Jiang Z."/>
            <person name="Chourrout D."/>
            <person name="Li R."/>
            <person name="Bao Z."/>
        </authorList>
    </citation>
    <scope>NUCLEOTIDE SEQUENCE [LARGE SCALE GENOMIC DNA]</scope>
    <source>
        <strain evidence="8 9">PY_sf001</strain>
    </source>
</reference>
<dbReference type="SUPFAM" id="SSF57850">
    <property type="entry name" value="RING/U-box"/>
    <property type="match status" value="1"/>
</dbReference>
<feature type="compositionally biased region" description="Polar residues" evidence="5">
    <location>
        <begin position="605"/>
        <end position="637"/>
    </location>
</feature>
<feature type="compositionally biased region" description="Polar residues" evidence="5">
    <location>
        <begin position="333"/>
        <end position="354"/>
    </location>
</feature>
<keyword evidence="1 4" id="KW-0479">Metal-binding</keyword>
<feature type="compositionally biased region" description="Polar residues" evidence="5">
    <location>
        <begin position="362"/>
        <end position="373"/>
    </location>
</feature>
<dbReference type="SUPFAM" id="SSF49599">
    <property type="entry name" value="TRAF domain-like"/>
    <property type="match status" value="1"/>
</dbReference>
<proteinExistence type="predicted"/>
<dbReference type="PROSITE" id="PS50089">
    <property type="entry name" value="ZF_RING_2"/>
    <property type="match status" value="1"/>
</dbReference>
<feature type="compositionally biased region" description="Polar residues" evidence="5">
    <location>
        <begin position="502"/>
        <end position="518"/>
    </location>
</feature>
<keyword evidence="2 4" id="KW-0863">Zinc-finger</keyword>
<sequence length="1067" mass="117817">MSRFDVEKFDPAPDPDLICCICQCVLDSPMESPCRHVFCKICIETWLTNHHNCPTCRRSLRTRRLKPVLPLVQNMINRLQMSCDFSTNGCKEILILEQYDSHLKVCDYEKLKCRFSKCGIELLRKDLSEHEEDLCEFREKRCIKQCGLMIPISVYETHDCFVELQKFATESTALVDTLKKSVKELTELTKTMKKNLEDLSRELQGRRNRSPLSSPSYSPSYSFTSSGDESDLSNFILDDYSNDRFGDDHNNDRHIPEITTALQMYMDRTQDQRTVRWRSRNPSRNVQVIDLVQPANINTTEQAINSANGNVSIQGASAAVAAAEVSSRSNNSDVNGNQVLGPSTAANGQSTLVSRQERHQSNEPISPTRVSTRSRSHIWDSDISVLSSSSSSSSSSSDDDVDRDFGIDREEDGGQQDRDRNSDRYSYSFSSTPINSPDRSVRSGSSSGSTICNDDHGSPSVHSVISSSHGSNQSMSEIYTDDEGDGSYCSSRSANPARVSDTRQQPSYSSDQHTLINQSSQSIDSSSSKDGSNMDRSRNHITKNSRTIHNSSLNQSGHSLYYQINHNSSMDRSTHTVESEQEHISSIEHSSHSESSRLEGHTSRNRSGASVESNSDQNSDFKTNPIASFSSGVTSSRNLSYCSSDQEYRQQDLRNQTASDQNDVIVVSVENGSCPIPGLSVKKLKRRGNATSTTSACGGMSPSVDSDSCITNTTSPHKLDNTVNDVKEKKYVQVDSSINSSSTGRSPCPLSTQRPIRKRKHASNSCCSSNSSQERSPSPKKRLIYPSEAAFTNKTKGRGHLGDNANVPENVSAQSSGEGMVSGTCQQQVQVSGLSVENMRASVITSSHVEGETTCVATNNTTISSKELVANKPVSSSYLTEKNPVVQLSNISVHDISGQRECIATGFSQGNTHIEVPVSENITMENRNTDPNLDTTFDLREYNSDTDDTWEPLDSVVDSNSDLDYQGMLTDTDDTDNTNDAWQNLVNGQESVAANTGSSRSESDDTWEPRISRDDNSNSEGDDDSYLSELDIDTDSSYEVRIPMSVAQLLDKYASEDHDSDDSWTPH</sequence>
<feature type="compositionally biased region" description="Polar residues" evidence="5">
    <location>
        <begin position="542"/>
        <end position="554"/>
    </location>
</feature>
<gene>
    <name evidence="8" type="ORF">KP79_PYT05675</name>
</gene>
<dbReference type="Pfam" id="PF13639">
    <property type="entry name" value="zf-RING_2"/>
    <property type="match status" value="1"/>
</dbReference>
<comment type="caution">
    <text evidence="8">The sequence shown here is derived from an EMBL/GenBank/DDBJ whole genome shotgun (WGS) entry which is preliminary data.</text>
</comment>
<feature type="compositionally biased region" description="Polar residues" evidence="5">
    <location>
        <begin position="735"/>
        <end position="754"/>
    </location>
</feature>
<dbReference type="InterPro" id="IPR017907">
    <property type="entry name" value="Znf_RING_CS"/>
</dbReference>
<dbReference type="GO" id="GO:0043122">
    <property type="term" value="P:regulation of canonical NF-kappaB signal transduction"/>
    <property type="evidence" value="ECO:0007669"/>
    <property type="project" value="TreeGrafter"/>
</dbReference>
<dbReference type="Gene3D" id="3.30.40.10">
    <property type="entry name" value="Zinc/RING finger domain, C3HC4 (zinc finger)"/>
    <property type="match status" value="2"/>
</dbReference>
<evidence type="ECO:0000256" key="2">
    <source>
        <dbReference type="ARBA" id="ARBA00022771"/>
    </source>
</evidence>
<dbReference type="PROSITE" id="PS50145">
    <property type="entry name" value="ZF_TRAF"/>
    <property type="match status" value="1"/>
</dbReference>
<dbReference type="InterPro" id="IPR001841">
    <property type="entry name" value="Znf_RING"/>
</dbReference>
<feature type="compositionally biased region" description="Low complexity" evidence="5">
    <location>
        <begin position="381"/>
        <end position="396"/>
    </location>
</feature>
<dbReference type="InterPro" id="IPR001293">
    <property type="entry name" value="Znf_TRAF"/>
</dbReference>
<organism evidence="8 9">
    <name type="scientific">Mizuhopecten yessoensis</name>
    <name type="common">Japanese scallop</name>
    <name type="synonym">Patinopecten yessoensis</name>
    <dbReference type="NCBI Taxonomy" id="6573"/>
    <lineage>
        <taxon>Eukaryota</taxon>
        <taxon>Metazoa</taxon>
        <taxon>Spiralia</taxon>
        <taxon>Lophotrochozoa</taxon>
        <taxon>Mollusca</taxon>
        <taxon>Bivalvia</taxon>
        <taxon>Autobranchia</taxon>
        <taxon>Pteriomorphia</taxon>
        <taxon>Pectinida</taxon>
        <taxon>Pectinoidea</taxon>
        <taxon>Pectinidae</taxon>
        <taxon>Mizuhopecten</taxon>
    </lineage>
</organism>
<dbReference type="Proteomes" id="UP000242188">
    <property type="component" value="Unassembled WGS sequence"/>
</dbReference>
<feature type="zinc finger region" description="TRAF-type" evidence="4">
    <location>
        <begin position="101"/>
        <end position="146"/>
    </location>
</feature>
<feature type="compositionally biased region" description="Polar residues" evidence="5">
    <location>
        <begin position="424"/>
        <end position="438"/>
    </location>
</feature>
<feature type="compositionally biased region" description="Basic and acidic residues" evidence="5">
    <location>
        <begin position="1001"/>
        <end position="1016"/>
    </location>
</feature>
<evidence type="ECO:0000256" key="1">
    <source>
        <dbReference type="ARBA" id="ARBA00022723"/>
    </source>
</evidence>
<dbReference type="PANTHER" id="PTHR10131">
    <property type="entry name" value="TNF RECEPTOR ASSOCIATED FACTOR"/>
    <property type="match status" value="1"/>
</dbReference>
<dbReference type="PROSITE" id="PS00518">
    <property type="entry name" value="ZF_RING_1"/>
    <property type="match status" value="1"/>
</dbReference>
<feature type="compositionally biased region" description="Low complexity" evidence="5">
    <location>
        <begin position="763"/>
        <end position="772"/>
    </location>
</feature>
<protein>
    <submittedName>
        <fullName evidence="8">E3 ubiquitin-protein ligase PDZRN3</fullName>
    </submittedName>
</protein>
<dbReference type="PANTHER" id="PTHR10131:SF157">
    <property type="entry name" value="RECEPTOR-ASSOCIATED FACTOR, PUTATIVE-RELATED"/>
    <property type="match status" value="1"/>
</dbReference>
<dbReference type="AlphaFoldDB" id="A0A210QSX2"/>
<dbReference type="SMART" id="SM00184">
    <property type="entry name" value="RING"/>
    <property type="match status" value="1"/>
</dbReference>
<accession>A0A210QSX2</accession>
<feature type="compositionally biased region" description="Low complexity" evidence="5">
    <location>
        <begin position="953"/>
        <end position="964"/>
    </location>
</feature>
<name>A0A210QSX2_MIZYE</name>
<dbReference type="OrthoDB" id="9049620at2759"/>